<dbReference type="InterPro" id="IPR034904">
    <property type="entry name" value="FSCA_dom_sf"/>
</dbReference>
<accession>A0A545SP47</accession>
<comment type="caution">
    <text evidence="3">The sequence shown here is derived from an EMBL/GenBank/DDBJ whole genome shotgun (WGS) entry which is preliminary data.</text>
</comment>
<evidence type="ECO:0000259" key="2">
    <source>
        <dbReference type="Pfam" id="PF23451"/>
    </source>
</evidence>
<dbReference type="Pfam" id="PF23451">
    <property type="entry name" value="Zn_ribbon_PaaD"/>
    <property type="match status" value="1"/>
</dbReference>
<dbReference type="SUPFAM" id="SSF117916">
    <property type="entry name" value="Fe-S cluster assembly (FSCA) domain-like"/>
    <property type="match status" value="1"/>
</dbReference>
<gene>
    <name evidence="3" type="primary">paaJ</name>
    <name evidence="3" type="ORF">FKG94_26900</name>
</gene>
<evidence type="ECO:0000313" key="3">
    <source>
        <dbReference type="EMBL" id="TQV66724.1"/>
    </source>
</evidence>
<dbReference type="AlphaFoldDB" id="A0A545SP47"/>
<dbReference type="InterPro" id="IPR002744">
    <property type="entry name" value="MIP18-like"/>
</dbReference>
<dbReference type="Proteomes" id="UP000319732">
    <property type="component" value="Unassembled WGS sequence"/>
</dbReference>
<dbReference type="EMBL" id="VHSG01000039">
    <property type="protein sequence ID" value="TQV66724.1"/>
    <property type="molecule type" value="Genomic_DNA"/>
</dbReference>
<name>A0A545SP47_9GAMM</name>
<sequence length="199" mass="21547">MALIPVVEKTVQTNADKSVDTSVDTSLTAAGGGPAVTAEEVLRRRRRQDPDTAPLWEILDQVCDPEIPVLSIWDLGVLRDIERTGEHITVTITPTYSGCPAMTTITEDVEAALARAGFAEVSVKLTLAPAWTTDWISAAGREKMRAYGIAPPVQRSHTVACPQCGSDDTGLISEFGSTACKALYRCNQCLEPFDYFKCL</sequence>
<dbReference type="InterPro" id="IPR056572">
    <property type="entry name" value="Zn_ribbon_PaaD"/>
</dbReference>
<reference evidence="3 4" key="1">
    <citation type="submission" date="2019-06" db="EMBL/GenBank/DDBJ databases">
        <title>Whole genome sequence for Cellvibrionaceae sp. R142.</title>
        <authorList>
            <person name="Wang G."/>
        </authorList>
    </citation>
    <scope>NUCLEOTIDE SEQUENCE [LARGE SCALE GENOMIC DNA]</scope>
    <source>
        <strain evidence="3 4">R142</strain>
    </source>
</reference>
<dbReference type="Gene3D" id="3.30.300.130">
    <property type="entry name" value="Fe-S cluster assembly (FSCA)"/>
    <property type="match status" value="1"/>
</dbReference>
<keyword evidence="4" id="KW-1185">Reference proteome</keyword>
<dbReference type="InterPro" id="IPR052339">
    <property type="entry name" value="Fe-S_Maturation_MIP18"/>
</dbReference>
<dbReference type="PANTHER" id="PTHR42831:SF3">
    <property type="entry name" value="1,2-PHENYLACETYL-COA EPOXIDASE, SUBUNIT D-RELATED"/>
    <property type="match status" value="1"/>
</dbReference>
<proteinExistence type="predicted"/>
<evidence type="ECO:0000313" key="4">
    <source>
        <dbReference type="Proteomes" id="UP000319732"/>
    </source>
</evidence>
<feature type="domain" description="PaaD zinc beta ribbon" evidence="2">
    <location>
        <begin position="155"/>
        <end position="197"/>
    </location>
</feature>
<feature type="domain" description="MIP18 family-like" evidence="1">
    <location>
        <begin position="56"/>
        <end position="116"/>
    </location>
</feature>
<evidence type="ECO:0000259" key="1">
    <source>
        <dbReference type="Pfam" id="PF01883"/>
    </source>
</evidence>
<protein>
    <submittedName>
        <fullName evidence="3">Phenylacetate-CoA oxygenase subunit PaaJ</fullName>
    </submittedName>
</protein>
<dbReference type="OrthoDB" id="3684942at2"/>
<organism evidence="3 4">
    <name type="scientific">Exilibacterium tricleocarpae</name>
    <dbReference type="NCBI Taxonomy" id="2591008"/>
    <lineage>
        <taxon>Bacteria</taxon>
        <taxon>Pseudomonadati</taxon>
        <taxon>Pseudomonadota</taxon>
        <taxon>Gammaproteobacteria</taxon>
        <taxon>Cellvibrionales</taxon>
        <taxon>Cellvibrionaceae</taxon>
        <taxon>Exilibacterium</taxon>
    </lineage>
</organism>
<dbReference type="Pfam" id="PF01883">
    <property type="entry name" value="FeS_assembly_P"/>
    <property type="match status" value="1"/>
</dbReference>
<dbReference type="InterPro" id="IPR011883">
    <property type="entry name" value="PaaD-like"/>
</dbReference>
<dbReference type="NCBIfam" id="TIGR02159">
    <property type="entry name" value="PA_CoA_Oxy4"/>
    <property type="match status" value="1"/>
</dbReference>
<dbReference type="PANTHER" id="PTHR42831">
    <property type="entry name" value="FE-S PROTEIN MATURATION AUXILIARY FACTOR YITW"/>
    <property type="match status" value="1"/>
</dbReference>